<proteinExistence type="predicted"/>
<accession>A0A5D5AV39</accession>
<dbReference type="InterPro" id="IPR040572">
    <property type="entry name" value="TackOD1"/>
</dbReference>
<evidence type="ECO:0000313" key="4">
    <source>
        <dbReference type="Proteomes" id="UP000324104"/>
    </source>
</evidence>
<evidence type="ECO:0000259" key="2">
    <source>
        <dbReference type="Pfam" id="PF18551"/>
    </source>
</evidence>
<evidence type="ECO:0000313" key="3">
    <source>
        <dbReference type="EMBL" id="TYT63732.1"/>
    </source>
</evidence>
<sequence>MVSPGKLRAVSELHRDDRDAFEPSIDETGDVTYPAVERHLDERDGTAIDVLEAMADSGVLSSSFEHKVYVCPNCAAEGMQYSTGCPSCSSVHGTWETTVVHPECGEPLEEPPDDDAAHADASNCPDCDADVARDDLERGQHYRCHDCDSWTDSPVHRLWCRECPRTYPPAEAREQPLNRYYLTSAGERWLADQQDARRSLAQALESRGYETSVDVSPPAAETELPVHVYAEDDLLDDRIVAGVHDSPDSEDVRRLAKIAREVDARPIVLSTNGSVDEGVAEILDAEDVTMVSATGGDLSSEYRVEPTGGDDRLLDRVRSFVSSSTARS</sequence>
<protein>
    <recommendedName>
        <fullName evidence="2">Thaumarchaeal output domain-containing protein</fullName>
    </recommendedName>
</protein>
<dbReference type="Pfam" id="PF18551">
    <property type="entry name" value="TackOD1"/>
    <property type="match status" value="1"/>
</dbReference>
<feature type="region of interest" description="Disordered" evidence="1">
    <location>
        <begin position="1"/>
        <end position="27"/>
    </location>
</feature>
<evidence type="ECO:0000256" key="1">
    <source>
        <dbReference type="SAM" id="MobiDB-lite"/>
    </source>
</evidence>
<comment type="caution">
    <text evidence="3">The sequence shown here is derived from an EMBL/GenBank/DDBJ whole genome shotgun (WGS) entry which is preliminary data.</text>
</comment>
<feature type="domain" description="Thaumarchaeal output" evidence="2">
    <location>
        <begin position="30"/>
        <end position="181"/>
    </location>
</feature>
<dbReference type="EMBL" id="VTAW01000001">
    <property type="protein sequence ID" value="TYT63732.1"/>
    <property type="molecule type" value="Genomic_DNA"/>
</dbReference>
<dbReference type="Proteomes" id="UP000324104">
    <property type="component" value="Unassembled WGS sequence"/>
</dbReference>
<organism evidence="3 4">
    <name type="scientific">Natrialba swarupiae</name>
    <dbReference type="NCBI Taxonomy" id="2448032"/>
    <lineage>
        <taxon>Archaea</taxon>
        <taxon>Methanobacteriati</taxon>
        <taxon>Methanobacteriota</taxon>
        <taxon>Stenosarchaea group</taxon>
        <taxon>Halobacteria</taxon>
        <taxon>Halobacteriales</taxon>
        <taxon>Natrialbaceae</taxon>
        <taxon>Natrialba</taxon>
    </lineage>
</organism>
<reference evidence="3 4" key="1">
    <citation type="submission" date="2019-08" db="EMBL/GenBank/DDBJ databases">
        <title>Archaea genome.</title>
        <authorList>
            <person name="Kajale S."/>
            <person name="Shouche Y."/>
            <person name="Deshpande N."/>
            <person name="Sharma A."/>
        </authorList>
    </citation>
    <scope>NUCLEOTIDE SEQUENCE [LARGE SCALE GENOMIC DNA]</scope>
    <source>
        <strain evidence="3 4">ESP3B_9</strain>
    </source>
</reference>
<gene>
    <name evidence="3" type="ORF">FYC77_00450</name>
</gene>
<name>A0A5D5AV39_9EURY</name>
<dbReference type="AlphaFoldDB" id="A0A5D5AV39"/>
<feature type="compositionally biased region" description="Basic and acidic residues" evidence="1">
    <location>
        <begin position="9"/>
        <end position="21"/>
    </location>
</feature>
<keyword evidence="4" id="KW-1185">Reference proteome</keyword>
<dbReference type="RefSeq" id="WP_149079539.1">
    <property type="nucleotide sequence ID" value="NZ_VTAW01000001.1"/>
</dbReference>